<dbReference type="FunFam" id="1.10.472.170:FF:000001">
    <property type="entry name" value="Transcription initiation factor IIB"/>
    <property type="match status" value="1"/>
</dbReference>
<dbReference type="Pfam" id="PF08271">
    <property type="entry name" value="Zn_Ribbon_TF"/>
    <property type="match status" value="1"/>
</dbReference>
<evidence type="ECO:0000256" key="2">
    <source>
        <dbReference type="ARBA" id="ARBA00013932"/>
    </source>
</evidence>
<dbReference type="GO" id="GO:0051123">
    <property type="term" value="P:RNA polymerase II preinitiation complex assembly"/>
    <property type="evidence" value="ECO:0007669"/>
    <property type="project" value="UniProtKB-ARBA"/>
</dbReference>
<dbReference type="Pfam" id="PF00382">
    <property type="entry name" value="TFIIB"/>
    <property type="match status" value="2"/>
</dbReference>
<dbReference type="GO" id="GO:0016251">
    <property type="term" value="F:RNA polymerase II general transcription initiation factor activity"/>
    <property type="evidence" value="ECO:0007669"/>
    <property type="project" value="TreeGrafter"/>
</dbReference>
<feature type="domain" description="TFIIB-type" evidence="10">
    <location>
        <begin position="39"/>
        <end position="72"/>
    </location>
</feature>
<comment type="caution">
    <text evidence="11">The sequence shown here is derived from an EMBL/GenBank/DDBJ whole genome shotgun (WGS) entry which is preliminary data.</text>
</comment>
<evidence type="ECO:0000256" key="1">
    <source>
        <dbReference type="ARBA" id="ARBA00010857"/>
    </source>
</evidence>
<evidence type="ECO:0000256" key="5">
    <source>
        <dbReference type="ARBA" id="ARBA00023163"/>
    </source>
</evidence>
<dbReference type="GO" id="GO:0017025">
    <property type="term" value="F:TBP-class protein binding"/>
    <property type="evidence" value="ECO:0007669"/>
    <property type="project" value="InterPro"/>
</dbReference>
<dbReference type="GO" id="GO:0008270">
    <property type="term" value="F:zinc ion binding"/>
    <property type="evidence" value="ECO:0007669"/>
    <property type="project" value="UniProtKB-KW"/>
</dbReference>
<name>A0AAI8VXW3_9PEZI</name>
<accession>A0AAI8VXW3</accession>
<dbReference type="InterPro" id="IPR000812">
    <property type="entry name" value="TFIIB"/>
</dbReference>
<dbReference type="PROSITE" id="PS00782">
    <property type="entry name" value="TFIIB"/>
    <property type="match status" value="1"/>
</dbReference>
<dbReference type="Proteomes" id="UP001295740">
    <property type="component" value="Unassembled WGS sequence"/>
</dbReference>
<organism evidence="11 12">
    <name type="scientific">Anthostomella pinea</name>
    <dbReference type="NCBI Taxonomy" id="933095"/>
    <lineage>
        <taxon>Eukaryota</taxon>
        <taxon>Fungi</taxon>
        <taxon>Dikarya</taxon>
        <taxon>Ascomycota</taxon>
        <taxon>Pezizomycotina</taxon>
        <taxon>Sordariomycetes</taxon>
        <taxon>Xylariomycetidae</taxon>
        <taxon>Xylariales</taxon>
        <taxon>Xylariaceae</taxon>
        <taxon>Anthostomella</taxon>
    </lineage>
</organism>
<evidence type="ECO:0000256" key="6">
    <source>
        <dbReference type="ARBA" id="ARBA00031706"/>
    </source>
</evidence>
<evidence type="ECO:0000256" key="8">
    <source>
        <dbReference type="ARBA" id="ARBA00066213"/>
    </source>
</evidence>
<dbReference type="FunFam" id="1.10.472.10:FF:000141">
    <property type="entry name" value="Transcription initiation factor IIB"/>
    <property type="match status" value="1"/>
</dbReference>
<dbReference type="SUPFAM" id="SSF47954">
    <property type="entry name" value="Cyclin-like"/>
    <property type="match status" value="2"/>
</dbReference>
<dbReference type="AlphaFoldDB" id="A0AAI8VXW3"/>
<dbReference type="InterPro" id="IPR013150">
    <property type="entry name" value="TFIIB_cyclin"/>
</dbReference>
<comment type="similarity">
    <text evidence="1">Belongs to the TFIIB family.</text>
</comment>
<dbReference type="InterPro" id="IPR013137">
    <property type="entry name" value="Znf_TFIIB"/>
</dbReference>
<evidence type="ECO:0000256" key="7">
    <source>
        <dbReference type="ARBA" id="ARBA00056616"/>
    </source>
</evidence>
<evidence type="ECO:0000313" key="12">
    <source>
        <dbReference type="Proteomes" id="UP001295740"/>
    </source>
</evidence>
<dbReference type="PANTHER" id="PTHR11618">
    <property type="entry name" value="TRANSCRIPTION INITIATION FACTOR IIB-RELATED"/>
    <property type="match status" value="1"/>
</dbReference>
<evidence type="ECO:0000256" key="3">
    <source>
        <dbReference type="ARBA" id="ARBA00022737"/>
    </source>
</evidence>
<proteinExistence type="inferred from homology"/>
<dbReference type="InterPro" id="IPR036915">
    <property type="entry name" value="Cyclin-like_sf"/>
</dbReference>
<keyword evidence="9" id="KW-0479">Metal-binding</keyword>
<keyword evidence="12" id="KW-1185">Reference proteome</keyword>
<dbReference type="GO" id="GO:0005634">
    <property type="term" value="C:nucleus"/>
    <property type="evidence" value="ECO:0007669"/>
    <property type="project" value="TreeGrafter"/>
</dbReference>
<keyword evidence="5" id="KW-0804">Transcription</keyword>
<evidence type="ECO:0000256" key="4">
    <source>
        <dbReference type="ARBA" id="ARBA00023015"/>
    </source>
</evidence>
<reference evidence="11" key="1">
    <citation type="submission" date="2023-10" db="EMBL/GenBank/DDBJ databases">
        <authorList>
            <person name="Hackl T."/>
        </authorList>
    </citation>
    <scope>NUCLEOTIDE SEQUENCE</scope>
</reference>
<protein>
    <recommendedName>
        <fullName evidence="2">Transcription initiation factor IIB</fullName>
    </recommendedName>
    <alternativeName>
        <fullName evidence="6">General transcription factor TFIIB</fullName>
    </alternativeName>
</protein>
<comment type="subunit">
    <text evidence="8">Associates with TFIID-IIA (DA complex) to form TFIID-IIA-IIB (DAB-complex) which is then recognized by polymerase II.</text>
</comment>
<evidence type="ECO:0000256" key="9">
    <source>
        <dbReference type="PROSITE-ProRule" id="PRU00469"/>
    </source>
</evidence>
<dbReference type="PRINTS" id="PR00685">
    <property type="entry name" value="TIFACTORIIB"/>
</dbReference>
<evidence type="ECO:0000259" key="10">
    <source>
        <dbReference type="PROSITE" id="PS51134"/>
    </source>
</evidence>
<dbReference type="InterPro" id="IPR023486">
    <property type="entry name" value="TFIIB_CS"/>
</dbReference>
<evidence type="ECO:0000313" key="11">
    <source>
        <dbReference type="EMBL" id="CAJ2512615.1"/>
    </source>
</evidence>
<dbReference type="Gene3D" id="1.10.472.10">
    <property type="entry name" value="Cyclin-like"/>
    <property type="match status" value="1"/>
</dbReference>
<dbReference type="GO" id="GO:0097550">
    <property type="term" value="C:transcription preinitiation complex"/>
    <property type="evidence" value="ECO:0007669"/>
    <property type="project" value="TreeGrafter"/>
</dbReference>
<comment type="function">
    <text evidence="7">General factor that plays a major role in the activation of eukaryotic genes transcribed by RNA polymerase II.</text>
</comment>
<keyword evidence="9" id="KW-0863">Zinc-finger</keyword>
<dbReference type="InterPro" id="IPR013763">
    <property type="entry name" value="Cyclin-like_dom"/>
</dbReference>
<dbReference type="FunFam" id="2.20.25.10:FF:000036">
    <property type="entry name" value="Transcription initiation factor IIB"/>
    <property type="match status" value="1"/>
</dbReference>
<keyword evidence="4" id="KW-0805">Transcription regulation</keyword>
<dbReference type="Gene3D" id="1.10.472.170">
    <property type="match status" value="1"/>
</dbReference>
<gene>
    <name evidence="11" type="ORF">KHLLAP_LOCUS13083</name>
</gene>
<dbReference type="SUPFAM" id="SSF57783">
    <property type="entry name" value="Zinc beta-ribbon"/>
    <property type="match status" value="1"/>
</dbReference>
<dbReference type="PROSITE" id="PS51134">
    <property type="entry name" value="ZF_TFIIB"/>
    <property type="match status" value="1"/>
</dbReference>
<dbReference type="CDD" id="cd20551">
    <property type="entry name" value="CYCLIN_TFIIB_rpt1"/>
    <property type="match status" value="1"/>
</dbReference>
<dbReference type="SMART" id="SM00385">
    <property type="entry name" value="CYCLIN"/>
    <property type="match status" value="2"/>
</dbReference>
<dbReference type="EMBL" id="CAUWAG010000020">
    <property type="protein sequence ID" value="CAJ2512615.1"/>
    <property type="molecule type" value="Genomic_DNA"/>
</dbReference>
<dbReference type="PANTHER" id="PTHR11618:SF13">
    <property type="entry name" value="TRANSCRIPTION INITIATION FACTOR IIB"/>
    <property type="match status" value="1"/>
</dbReference>
<keyword evidence="9" id="KW-0862">Zinc</keyword>
<sequence length="368" mass="40422">MATTTARSEAALIASMGMGNTGAVGDAADQMPWEENLNQILICPDCRENPPNLVEEFSNGDVVCGSCGIVLGDRIIDTRSEWRTFANDDQNNDDPSRVGEAANPLLHGSQLETTIAFGEGGRARELSRAQARTQKGDKSQKGLNEAYRIIGHYCDAISIPKTAQDSAKHIFKMADDEKIFKGKPVESVIAGCIFIACRQSKVPRTFREIYALTKVSKKEIGKTFKMLEKFLQDQAKNPKNTNKQLASLTEDQPKTSTTNATELCERYCNGLRFDNTHLMARIASELCDKSSSVKDLAGRSPLSVAAACIYMVSYLMGESRTSKQIAAVAGVSDGTIKTAYRFLYQAREQLVDQTWLDKGGRLDRLPVN</sequence>
<keyword evidence="3" id="KW-0677">Repeat</keyword>